<feature type="binding site" evidence="6">
    <location>
        <position position="179"/>
    </location>
    <ligand>
        <name>Zn(2+)</name>
        <dbReference type="ChEBI" id="CHEBI:29105"/>
    </ligand>
</feature>
<feature type="region of interest" description="Disordered" evidence="7">
    <location>
        <begin position="1"/>
        <end position="33"/>
    </location>
</feature>
<dbReference type="Gene3D" id="1.10.286.10">
    <property type="match status" value="1"/>
</dbReference>
<comment type="subunit">
    <text evidence="6">Homopolymer.</text>
</comment>
<gene>
    <name evidence="6" type="primary">folE</name>
    <name evidence="9" type="ORF">SAMN04487824_1087</name>
</gene>
<feature type="binding site" evidence="6">
    <location>
        <position position="107"/>
    </location>
    <ligand>
        <name>Zn(2+)</name>
        <dbReference type="ChEBI" id="CHEBI:29105"/>
    </ligand>
</feature>
<evidence type="ECO:0000256" key="7">
    <source>
        <dbReference type="SAM" id="MobiDB-lite"/>
    </source>
</evidence>
<evidence type="ECO:0000256" key="2">
    <source>
        <dbReference type="ARBA" id="ARBA00005080"/>
    </source>
</evidence>
<proteinExistence type="inferred from homology"/>
<protein>
    <recommendedName>
        <fullName evidence="6">GTP cyclohydrolase 1</fullName>
        <ecNumber evidence="6">3.5.4.16</ecNumber>
    </recommendedName>
    <alternativeName>
        <fullName evidence="6">GTP cyclohydrolase I</fullName>
        <shortName evidence="6">GTP-CH-I</shortName>
    </alternativeName>
</protein>
<dbReference type="RefSeq" id="WP_090846130.1">
    <property type="nucleotide sequence ID" value="NZ_FMZL01000008.1"/>
</dbReference>
<dbReference type="NCBIfam" id="NF006826">
    <property type="entry name" value="PRK09347.1-3"/>
    <property type="match status" value="1"/>
</dbReference>
<dbReference type="Proteomes" id="UP000198528">
    <property type="component" value="Unassembled WGS sequence"/>
</dbReference>
<evidence type="ECO:0000256" key="4">
    <source>
        <dbReference type="ARBA" id="ARBA00022563"/>
    </source>
</evidence>
<dbReference type="Gene3D" id="3.30.1130.10">
    <property type="match status" value="1"/>
</dbReference>
<comment type="similarity">
    <text evidence="3 6">Belongs to the GTP cyclohydrolase I family.</text>
</comment>
<dbReference type="GO" id="GO:0008270">
    <property type="term" value="F:zinc ion binding"/>
    <property type="evidence" value="ECO:0007669"/>
    <property type="project" value="UniProtKB-UniRule"/>
</dbReference>
<feature type="binding site" evidence="6">
    <location>
        <position position="110"/>
    </location>
    <ligand>
        <name>Zn(2+)</name>
        <dbReference type="ChEBI" id="CHEBI:29105"/>
    </ligand>
</feature>
<sequence length="217" mass="24022">MVPETSSFRAAEPTGEKDRYGRPLNDQGFAPIDKPRAEAAVREFLLAIGEDPDREGLRGTPERVARAAEELFGGMQEDPAAHLRRQFQEEQNQEMVVVRDIPFSSMCEHHILPFEGTASVCYIPRKGRITGLSKIARCVVGYGHRLQVQERLTAQVADALMRELDPLGVMVVMQAEHTCMTMRGARAAGSSTVTSAVRGVFKADSKTREEALRLLRG</sequence>
<dbReference type="STRING" id="604330.SAMN04489857_1054"/>
<keyword evidence="6" id="KW-0479">Metal-binding</keyword>
<dbReference type="InterPro" id="IPR018234">
    <property type="entry name" value="GTP_CycHdrlase_I_CS"/>
</dbReference>
<dbReference type="GO" id="GO:0005737">
    <property type="term" value="C:cytoplasm"/>
    <property type="evidence" value="ECO:0007669"/>
    <property type="project" value="TreeGrafter"/>
</dbReference>
<dbReference type="GO" id="GO:0046654">
    <property type="term" value="P:tetrahydrofolate biosynthetic process"/>
    <property type="evidence" value="ECO:0007669"/>
    <property type="project" value="UniProtKB-UniRule"/>
</dbReference>
<dbReference type="UniPathway" id="UPA00848">
    <property type="reaction ID" value="UER00151"/>
</dbReference>
<keyword evidence="5 6" id="KW-0378">Hydrolase</keyword>
<dbReference type="FunFam" id="3.30.1130.10:FF:000001">
    <property type="entry name" value="GTP cyclohydrolase 1"/>
    <property type="match status" value="1"/>
</dbReference>
<dbReference type="NCBIfam" id="TIGR00063">
    <property type="entry name" value="folE"/>
    <property type="match status" value="1"/>
</dbReference>
<dbReference type="Pfam" id="PF01227">
    <property type="entry name" value="GTP_cyclohydroI"/>
    <property type="match status" value="1"/>
</dbReference>
<dbReference type="EMBL" id="FMZL01000008">
    <property type="protein sequence ID" value="SDC29892.1"/>
    <property type="molecule type" value="Genomic_DNA"/>
</dbReference>
<keyword evidence="4 6" id="KW-0554">One-carbon metabolism</keyword>
<dbReference type="PANTHER" id="PTHR11109">
    <property type="entry name" value="GTP CYCLOHYDROLASE I"/>
    <property type="match status" value="1"/>
</dbReference>
<dbReference type="GO" id="GO:0005525">
    <property type="term" value="F:GTP binding"/>
    <property type="evidence" value="ECO:0007669"/>
    <property type="project" value="UniProtKB-KW"/>
</dbReference>
<dbReference type="HAMAP" id="MF_00223">
    <property type="entry name" value="FolE"/>
    <property type="match status" value="1"/>
</dbReference>
<evidence type="ECO:0000313" key="10">
    <source>
        <dbReference type="Proteomes" id="UP000198528"/>
    </source>
</evidence>
<dbReference type="PROSITE" id="PS00859">
    <property type="entry name" value="GTP_CYCLOHYDROL_1_1"/>
    <property type="match status" value="1"/>
</dbReference>
<dbReference type="FunFam" id="1.10.286.10:FF:000001">
    <property type="entry name" value="GTP cyclohydrolase 1"/>
    <property type="match status" value="1"/>
</dbReference>
<dbReference type="EC" id="3.5.4.16" evidence="6"/>
<dbReference type="SUPFAM" id="SSF55620">
    <property type="entry name" value="Tetrahydrobiopterin biosynthesis enzymes-like"/>
    <property type="match status" value="1"/>
</dbReference>
<evidence type="ECO:0000313" key="9">
    <source>
        <dbReference type="EMBL" id="SDC29892.1"/>
    </source>
</evidence>
<dbReference type="GO" id="GO:0003934">
    <property type="term" value="F:GTP cyclohydrolase I activity"/>
    <property type="evidence" value="ECO:0007669"/>
    <property type="project" value="UniProtKB-UniRule"/>
</dbReference>
<evidence type="ECO:0000256" key="6">
    <source>
        <dbReference type="HAMAP-Rule" id="MF_00223"/>
    </source>
</evidence>
<dbReference type="PANTHER" id="PTHR11109:SF7">
    <property type="entry name" value="GTP CYCLOHYDROLASE 1"/>
    <property type="match status" value="1"/>
</dbReference>
<feature type="domain" description="GTP cyclohydrolase I" evidence="8">
    <location>
        <begin position="38"/>
        <end position="215"/>
    </location>
</feature>
<comment type="pathway">
    <text evidence="2 6">Cofactor biosynthesis; 7,8-dihydroneopterin triphosphate biosynthesis; 7,8-dihydroneopterin triphosphate from GTP: step 1/1.</text>
</comment>
<dbReference type="InterPro" id="IPR043134">
    <property type="entry name" value="GTP-CH-I_N"/>
</dbReference>
<keyword evidence="10" id="KW-1185">Reference proteome</keyword>
<evidence type="ECO:0000256" key="1">
    <source>
        <dbReference type="ARBA" id="ARBA00001052"/>
    </source>
</evidence>
<dbReference type="GO" id="GO:0006729">
    <property type="term" value="P:tetrahydrobiopterin biosynthetic process"/>
    <property type="evidence" value="ECO:0007669"/>
    <property type="project" value="TreeGrafter"/>
</dbReference>
<evidence type="ECO:0000256" key="3">
    <source>
        <dbReference type="ARBA" id="ARBA00008085"/>
    </source>
</evidence>
<dbReference type="AlphaFoldDB" id="A0A1G6KFL7"/>
<dbReference type="InterPro" id="IPR043133">
    <property type="entry name" value="GTP-CH-I_C/QueF"/>
</dbReference>
<reference evidence="10" key="1">
    <citation type="submission" date="2016-10" db="EMBL/GenBank/DDBJ databases">
        <authorList>
            <person name="Varghese N."/>
            <person name="Submissions S."/>
        </authorList>
    </citation>
    <scope>NUCLEOTIDE SEQUENCE [LARGE SCALE GENOMIC DNA]</scope>
    <source>
        <strain evidence="10">DSM 22619</strain>
    </source>
</reference>
<comment type="catalytic activity">
    <reaction evidence="1 6">
        <text>GTP + H2O = 7,8-dihydroneopterin 3'-triphosphate + formate + H(+)</text>
        <dbReference type="Rhea" id="RHEA:17473"/>
        <dbReference type="ChEBI" id="CHEBI:15377"/>
        <dbReference type="ChEBI" id="CHEBI:15378"/>
        <dbReference type="ChEBI" id="CHEBI:15740"/>
        <dbReference type="ChEBI" id="CHEBI:37565"/>
        <dbReference type="ChEBI" id="CHEBI:58462"/>
        <dbReference type="EC" id="3.5.4.16"/>
    </reaction>
</comment>
<accession>A0A1G6KFL7</accession>
<evidence type="ECO:0000259" key="8">
    <source>
        <dbReference type="Pfam" id="PF01227"/>
    </source>
</evidence>
<keyword evidence="6" id="KW-0547">Nucleotide-binding</keyword>
<evidence type="ECO:0000256" key="5">
    <source>
        <dbReference type="ARBA" id="ARBA00022801"/>
    </source>
</evidence>
<dbReference type="InterPro" id="IPR001474">
    <property type="entry name" value="GTP_CycHdrlase_I"/>
</dbReference>
<dbReference type="GO" id="GO:0006730">
    <property type="term" value="P:one-carbon metabolic process"/>
    <property type="evidence" value="ECO:0007669"/>
    <property type="project" value="UniProtKB-UniRule"/>
</dbReference>
<organism evidence="9 10">
    <name type="scientific">Parafannyhessea umbonata</name>
    <dbReference type="NCBI Taxonomy" id="604330"/>
    <lineage>
        <taxon>Bacteria</taxon>
        <taxon>Bacillati</taxon>
        <taxon>Actinomycetota</taxon>
        <taxon>Coriobacteriia</taxon>
        <taxon>Coriobacteriales</taxon>
        <taxon>Atopobiaceae</taxon>
        <taxon>Parafannyhessea</taxon>
    </lineage>
</organism>
<keyword evidence="6" id="KW-0862">Zinc</keyword>
<dbReference type="InterPro" id="IPR020602">
    <property type="entry name" value="GTP_CycHdrlase_I_dom"/>
</dbReference>
<name>A0A1G6KFL7_9ACTN</name>
<keyword evidence="6" id="KW-0342">GTP-binding</keyword>
<dbReference type="NCBIfam" id="NF006825">
    <property type="entry name" value="PRK09347.1-2"/>
    <property type="match status" value="1"/>
</dbReference>